<evidence type="ECO:0000256" key="1">
    <source>
        <dbReference type="SAM" id="MobiDB-lite"/>
    </source>
</evidence>
<dbReference type="Proteomes" id="UP000001844">
    <property type="component" value="Chromosome"/>
</dbReference>
<feature type="region of interest" description="Disordered" evidence="1">
    <location>
        <begin position="23"/>
        <end position="57"/>
    </location>
</feature>
<evidence type="ECO:0008006" key="4">
    <source>
        <dbReference type="Google" id="ProtNLM"/>
    </source>
</evidence>
<dbReference type="AlphaFoldDB" id="D5C1V7"/>
<dbReference type="HOGENOM" id="CLU_192805_3_1_6"/>
<sequence length="57" mass="6072">MKAKIITIALLLTGSVFLNGCEQEGPAESAGEKVDETMEEAGEKMEEAGERAQEATE</sequence>
<evidence type="ECO:0000313" key="2">
    <source>
        <dbReference type="EMBL" id="ADE14740.1"/>
    </source>
</evidence>
<dbReference type="STRING" id="472759.Nhal_1606"/>
<name>D5C1V7_NITHN</name>
<accession>D5C1V7</accession>
<evidence type="ECO:0000313" key="3">
    <source>
        <dbReference type="Proteomes" id="UP000001844"/>
    </source>
</evidence>
<dbReference type="EMBL" id="CP001798">
    <property type="protein sequence ID" value="ADE14740.1"/>
    <property type="molecule type" value="Genomic_DNA"/>
</dbReference>
<dbReference type="KEGG" id="nhl:Nhal_1606"/>
<keyword evidence="3" id="KW-1185">Reference proteome</keyword>
<gene>
    <name evidence="2" type="ordered locus">Nhal_1606</name>
</gene>
<feature type="compositionally biased region" description="Basic and acidic residues" evidence="1">
    <location>
        <begin position="30"/>
        <end position="57"/>
    </location>
</feature>
<organism evidence="2 3">
    <name type="scientific">Nitrosococcus halophilus (strain Nc4)</name>
    <dbReference type="NCBI Taxonomy" id="472759"/>
    <lineage>
        <taxon>Bacteria</taxon>
        <taxon>Pseudomonadati</taxon>
        <taxon>Pseudomonadota</taxon>
        <taxon>Gammaproteobacteria</taxon>
        <taxon>Chromatiales</taxon>
        <taxon>Chromatiaceae</taxon>
        <taxon>Nitrosococcus</taxon>
    </lineage>
</organism>
<reference evidence="3" key="1">
    <citation type="submission" date="2010-04" db="EMBL/GenBank/DDBJ databases">
        <title>Complete genome sequence of Nitrosococcus halophilus Nc4, a salt-adapted, aerobic obligate ammonia-oxidizing sulfur purple bacterium.</title>
        <authorList>
            <consortium name="US DOE Joint Genome Institute"/>
            <person name="Campbell M.A."/>
            <person name="Malfatti S.A."/>
            <person name="Chain P.S.G."/>
            <person name="Heidelberg J.F."/>
            <person name="Ward B.B."/>
            <person name="Klotz M.G."/>
        </authorList>
    </citation>
    <scope>NUCLEOTIDE SEQUENCE [LARGE SCALE GENOMIC DNA]</scope>
    <source>
        <strain evidence="3">Nc4</strain>
    </source>
</reference>
<protein>
    <recommendedName>
        <fullName evidence="4">Transport-associated protein</fullName>
    </recommendedName>
</protein>
<proteinExistence type="predicted"/>